<gene>
    <name evidence="6" type="ORF">DLM86_29950</name>
</gene>
<dbReference type="Gene3D" id="3.30.450.40">
    <property type="match status" value="1"/>
</dbReference>
<dbReference type="PRINTS" id="PR00038">
    <property type="entry name" value="HTHLUXR"/>
</dbReference>
<keyword evidence="1" id="KW-0805">Transcription regulation</keyword>
<evidence type="ECO:0000256" key="1">
    <source>
        <dbReference type="ARBA" id="ARBA00023015"/>
    </source>
</evidence>
<dbReference type="AlphaFoldDB" id="A0A2V5JUF9"/>
<reference evidence="6 7" key="1">
    <citation type="submission" date="2018-05" db="EMBL/GenBank/DDBJ databases">
        <title>Paenibacillus flagellatus sp. nov., isolated from selenium mineral soil.</title>
        <authorList>
            <person name="Dai X."/>
        </authorList>
    </citation>
    <scope>NUCLEOTIDE SEQUENCE [LARGE SCALE GENOMIC DNA]</scope>
    <source>
        <strain evidence="6 7">DXL2</strain>
    </source>
</reference>
<dbReference type="GO" id="GO:0045892">
    <property type="term" value="P:negative regulation of DNA-templated transcription"/>
    <property type="evidence" value="ECO:0007669"/>
    <property type="project" value="UniProtKB-ARBA"/>
</dbReference>
<comment type="caution">
    <text evidence="6">The sequence shown here is derived from an EMBL/GenBank/DDBJ whole genome shotgun (WGS) entry which is preliminary data.</text>
</comment>
<feature type="region of interest" description="Disordered" evidence="4">
    <location>
        <begin position="1"/>
        <end position="81"/>
    </location>
</feature>
<dbReference type="InterPro" id="IPR016032">
    <property type="entry name" value="Sig_transdc_resp-reg_C-effctor"/>
</dbReference>
<keyword evidence="2" id="KW-0238">DNA-binding</keyword>
<protein>
    <recommendedName>
        <fullName evidence="5">HTH luxR-type domain-containing protein</fullName>
    </recommendedName>
</protein>
<dbReference type="SUPFAM" id="SSF50475">
    <property type="entry name" value="FMN-binding split barrel"/>
    <property type="match status" value="1"/>
</dbReference>
<dbReference type="SMART" id="SM00421">
    <property type="entry name" value="HTH_LUXR"/>
    <property type="match status" value="1"/>
</dbReference>
<dbReference type="SUPFAM" id="SSF55781">
    <property type="entry name" value="GAF domain-like"/>
    <property type="match status" value="1"/>
</dbReference>
<feature type="compositionally biased region" description="Basic residues" evidence="4">
    <location>
        <begin position="70"/>
        <end position="81"/>
    </location>
</feature>
<dbReference type="PROSITE" id="PS00622">
    <property type="entry name" value="HTH_LUXR_1"/>
    <property type="match status" value="1"/>
</dbReference>
<dbReference type="PANTHER" id="PTHR44688">
    <property type="entry name" value="DNA-BINDING TRANSCRIPTIONAL ACTIVATOR DEVR_DOSR"/>
    <property type="match status" value="1"/>
</dbReference>
<evidence type="ECO:0000259" key="5">
    <source>
        <dbReference type="PROSITE" id="PS50043"/>
    </source>
</evidence>
<dbReference type="PROSITE" id="PS50043">
    <property type="entry name" value="HTH_LUXR_2"/>
    <property type="match status" value="1"/>
</dbReference>
<dbReference type="PANTHER" id="PTHR44688:SF16">
    <property type="entry name" value="DNA-BINDING TRANSCRIPTIONAL ACTIVATOR DEVR_DOSR"/>
    <property type="match status" value="1"/>
</dbReference>
<dbReference type="GO" id="GO:0003677">
    <property type="term" value="F:DNA binding"/>
    <property type="evidence" value="ECO:0007669"/>
    <property type="project" value="UniProtKB-KW"/>
</dbReference>
<feature type="compositionally biased region" description="Basic and acidic residues" evidence="4">
    <location>
        <begin position="10"/>
        <end position="22"/>
    </location>
</feature>
<evidence type="ECO:0000256" key="3">
    <source>
        <dbReference type="ARBA" id="ARBA00023163"/>
    </source>
</evidence>
<evidence type="ECO:0000256" key="2">
    <source>
        <dbReference type="ARBA" id="ARBA00023125"/>
    </source>
</evidence>
<accession>A0A2V5JUF9</accession>
<sequence>MEASPRVRRRPAEAGRPRDRRNGQRIVSDQRRARRMPGDRGGGPERAGTAAGADRPAFSGTSSAGERALGRLRRARAAGRPRIRPDARTVGGVAAMREGHALQVPLTRIVSAFDGVFPSVIVTGDPDGTPNVANLSRVWHVEEGRVAVADQMLNKTLHNLAGNPFALIKLATPDDLIQWELAVRHIGTETEGPLFDRLHQDIRTVSWVAGVANAPGLRAALVFEVMSVRRCVEEALYLSPAPETYGELLSALAQELELDRCSYWAVGAAGSAPSLLASRGVPGAGTDPSAFDAMRRLAALVAVERRVIRLRGIGSQMRYMHTIESETGKREGETESGRQRPLPGSLLAFPVFDSGTLIGTVCCEEARPGADAFDRYPDDLLLTLADKLGEALETAARLPESDREPLFRQVVERAKLQAQREAEPFHTALSARERQVALHVAQGHTNADIAKILFVSTRTVTTHVERIFQKLHIGSRAALARYVAERKLLEEPNGPPPSQNT</sequence>
<dbReference type="InterPro" id="IPR029016">
    <property type="entry name" value="GAF-like_dom_sf"/>
</dbReference>
<dbReference type="Pfam" id="PF01590">
    <property type="entry name" value="GAF"/>
    <property type="match status" value="1"/>
</dbReference>
<keyword evidence="7" id="KW-1185">Reference proteome</keyword>
<dbReference type="CDD" id="cd06170">
    <property type="entry name" value="LuxR_C_like"/>
    <property type="match status" value="1"/>
</dbReference>
<feature type="compositionally biased region" description="Basic and acidic residues" evidence="4">
    <location>
        <begin position="323"/>
        <end position="338"/>
    </location>
</feature>
<proteinExistence type="predicted"/>
<feature type="region of interest" description="Disordered" evidence="4">
    <location>
        <begin position="323"/>
        <end position="342"/>
    </location>
</feature>
<feature type="domain" description="HTH luxR-type" evidence="5">
    <location>
        <begin position="421"/>
        <end position="487"/>
    </location>
</feature>
<evidence type="ECO:0000256" key="4">
    <source>
        <dbReference type="SAM" id="MobiDB-lite"/>
    </source>
</evidence>
<dbReference type="Proteomes" id="UP000247476">
    <property type="component" value="Unassembled WGS sequence"/>
</dbReference>
<dbReference type="InterPro" id="IPR036388">
    <property type="entry name" value="WH-like_DNA-bd_sf"/>
</dbReference>
<dbReference type="InterPro" id="IPR000792">
    <property type="entry name" value="Tscrpt_reg_LuxR_C"/>
</dbReference>
<dbReference type="InterPro" id="IPR003018">
    <property type="entry name" value="GAF"/>
</dbReference>
<organism evidence="6 7">
    <name type="scientific">Paenibacillus flagellatus</name>
    <dbReference type="NCBI Taxonomy" id="2211139"/>
    <lineage>
        <taxon>Bacteria</taxon>
        <taxon>Bacillati</taxon>
        <taxon>Bacillota</taxon>
        <taxon>Bacilli</taxon>
        <taxon>Bacillales</taxon>
        <taxon>Paenibacillaceae</taxon>
        <taxon>Paenibacillus</taxon>
    </lineage>
</organism>
<dbReference type="Gene3D" id="1.10.10.10">
    <property type="entry name" value="Winged helix-like DNA-binding domain superfamily/Winged helix DNA-binding domain"/>
    <property type="match status" value="1"/>
</dbReference>
<evidence type="ECO:0000313" key="6">
    <source>
        <dbReference type="EMBL" id="PYI50295.1"/>
    </source>
</evidence>
<dbReference type="EMBL" id="QJVJ01000020">
    <property type="protein sequence ID" value="PYI50295.1"/>
    <property type="molecule type" value="Genomic_DNA"/>
</dbReference>
<dbReference type="Pfam" id="PF00196">
    <property type="entry name" value="GerE"/>
    <property type="match status" value="1"/>
</dbReference>
<name>A0A2V5JUF9_9BACL</name>
<dbReference type="Gene3D" id="2.30.110.10">
    <property type="entry name" value="Electron Transport, Fmn-binding Protein, Chain A"/>
    <property type="match status" value="1"/>
</dbReference>
<evidence type="ECO:0000313" key="7">
    <source>
        <dbReference type="Proteomes" id="UP000247476"/>
    </source>
</evidence>
<dbReference type="SUPFAM" id="SSF46894">
    <property type="entry name" value="C-terminal effector domain of the bipartite response regulators"/>
    <property type="match status" value="1"/>
</dbReference>
<keyword evidence="3" id="KW-0804">Transcription</keyword>
<dbReference type="InterPro" id="IPR012349">
    <property type="entry name" value="Split_barrel_FMN-bd"/>
</dbReference>